<keyword evidence="2" id="KW-0812">Transmembrane</keyword>
<protein>
    <submittedName>
        <fullName evidence="3">Uncharacterized protein</fullName>
    </submittedName>
</protein>
<evidence type="ECO:0000313" key="4">
    <source>
        <dbReference type="Proteomes" id="UP000649753"/>
    </source>
</evidence>
<dbReference type="Proteomes" id="UP000649753">
    <property type="component" value="Unassembled WGS sequence"/>
</dbReference>
<feature type="compositionally biased region" description="Basic residues" evidence="1">
    <location>
        <begin position="157"/>
        <end position="174"/>
    </location>
</feature>
<sequence>MPSAPTLAACAELAACAIYNNTTPSFRSAVIIFCLTAAPLFLIAGLTIDPAPKPLGVLLDGTVLDHAPPRPGDASAAIVSVQTPEGRVICGIERVLLPEGRLPVVGATITVDYADGRCRPEPEDNTGIRVGLVLIGATGVIGVSTYFWRRSGPGRRFRAARKAADRRRNHPRRTPSRDRPGRNVNRVSGGAEGI</sequence>
<comment type="caution">
    <text evidence="3">The sequence shown here is derived from an EMBL/GenBank/DDBJ whole genome shotgun (WGS) entry which is preliminary data.</text>
</comment>
<organism evidence="3 4">
    <name type="scientific">Plantactinospora soyae</name>
    <dbReference type="NCBI Taxonomy" id="1544732"/>
    <lineage>
        <taxon>Bacteria</taxon>
        <taxon>Bacillati</taxon>
        <taxon>Actinomycetota</taxon>
        <taxon>Actinomycetes</taxon>
        <taxon>Micromonosporales</taxon>
        <taxon>Micromonosporaceae</taxon>
        <taxon>Plantactinospora</taxon>
    </lineage>
</organism>
<evidence type="ECO:0000313" key="3">
    <source>
        <dbReference type="EMBL" id="MBE1490958.1"/>
    </source>
</evidence>
<reference evidence="3" key="1">
    <citation type="submission" date="2020-10" db="EMBL/GenBank/DDBJ databases">
        <title>Sequencing the genomes of 1000 actinobacteria strains.</title>
        <authorList>
            <person name="Klenk H.-P."/>
        </authorList>
    </citation>
    <scope>NUCLEOTIDE SEQUENCE</scope>
    <source>
        <strain evidence="3">DSM 46832</strain>
    </source>
</reference>
<feature type="region of interest" description="Disordered" evidence="1">
    <location>
        <begin position="157"/>
        <end position="194"/>
    </location>
</feature>
<keyword evidence="2" id="KW-0472">Membrane</keyword>
<dbReference type="AlphaFoldDB" id="A0A927MFX5"/>
<name>A0A927MFX5_9ACTN</name>
<accession>A0A927MFX5</accession>
<proteinExistence type="predicted"/>
<feature type="transmembrane region" description="Helical" evidence="2">
    <location>
        <begin position="29"/>
        <end position="48"/>
    </location>
</feature>
<evidence type="ECO:0000256" key="2">
    <source>
        <dbReference type="SAM" id="Phobius"/>
    </source>
</evidence>
<dbReference type="RefSeq" id="WP_192770143.1">
    <property type="nucleotide sequence ID" value="NZ_JADBEB010000001.1"/>
</dbReference>
<gene>
    <name evidence="3" type="ORF">H4W31_006596</name>
</gene>
<evidence type="ECO:0000256" key="1">
    <source>
        <dbReference type="SAM" id="MobiDB-lite"/>
    </source>
</evidence>
<keyword evidence="2" id="KW-1133">Transmembrane helix</keyword>
<dbReference type="EMBL" id="JADBEB010000001">
    <property type="protein sequence ID" value="MBE1490958.1"/>
    <property type="molecule type" value="Genomic_DNA"/>
</dbReference>
<keyword evidence="4" id="KW-1185">Reference proteome</keyword>
<feature type="transmembrane region" description="Helical" evidence="2">
    <location>
        <begin position="128"/>
        <end position="148"/>
    </location>
</feature>